<proteinExistence type="predicted"/>
<protein>
    <recommendedName>
        <fullName evidence="1">Aminotransferase-like plant mobile domain-containing protein</fullName>
    </recommendedName>
</protein>
<feature type="domain" description="Aminotransferase-like plant mobile" evidence="1">
    <location>
        <begin position="61"/>
        <end position="434"/>
    </location>
</feature>
<name>A0A7N2LMK4_QUELO</name>
<dbReference type="InterPro" id="IPR019557">
    <property type="entry name" value="AminoTfrase-like_pln_mobile"/>
</dbReference>
<organism evidence="2 3">
    <name type="scientific">Quercus lobata</name>
    <name type="common">Valley oak</name>
    <dbReference type="NCBI Taxonomy" id="97700"/>
    <lineage>
        <taxon>Eukaryota</taxon>
        <taxon>Viridiplantae</taxon>
        <taxon>Streptophyta</taxon>
        <taxon>Embryophyta</taxon>
        <taxon>Tracheophyta</taxon>
        <taxon>Spermatophyta</taxon>
        <taxon>Magnoliopsida</taxon>
        <taxon>eudicotyledons</taxon>
        <taxon>Gunneridae</taxon>
        <taxon>Pentapetalae</taxon>
        <taxon>rosids</taxon>
        <taxon>fabids</taxon>
        <taxon>Fagales</taxon>
        <taxon>Fagaceae</taxon>
        <taxon>Quercus</taxon>
    </lineage>
</organism>
<sequence length="578" mass="66624">MSFFEDSRIGKERALFIRDDKDDRSKKTTTLIVHSHVIGRFSGKWDYDKYPPNLPNWASQLYDVVFASLFTYDFDENLLKAFYECWSSMTNTLHTLVGEISITPWDLHTLGRLPCAGSFYDEMVPCARELEGANEQGQPFLPLSCCYLIRAYRHLQHSMKGQGRVSVNAWITFWYTMNLRYRYAKKQKKKTVIPKKSQNPSGMIRKEHGPWFDKEHTVFRDLEIRDVLRAETYLEALLPCWLCIFVFPIKDLKSIRPGTFKVASLMASGRSFGLAALVLASIYCGLNTICSSPTPSKTNGSGFAGHYVYAWIAHFSRSHQVTTTNMLNPLMTKYYGVSYASSFDALSACKHIQSTANFFWHGTAFRSDLDQIFIDDGKLSLQRYGYFMSLRSGYLSLRCEDLHIVESYSPHKFSRGFGFHQDISGNLKRHDCENSLKDLYQFYRSFLHHNTGSKAFIPTPSTDFGSRVKYNYERYLEKVRGDDFVKDTELFALVEPPVLSKPRRGKKEQPARMPHGLHYHLSLWYLLPKTILSREIHLAIAQLFQVKVLNAWPTHKCKVPLRLLVKACIVILTTIGHI</sequence>
<evidence type="ECO:0000259" key="1">
    <source>
        <dbReference type="Pfam" id="PF10536"/>
    </source>
</evidence>
<keyword evidence="3" id="KW-1185">Reference proteome</keyword>
<dbReference type="AlphaFoldDB" id="A0A7N2LMK4"/>
<evidence type="ECO:0000313" key="2">
    <source>
        <dbReference type="EnsemblPlants" id="QL05p007927:mrna"/>
    </source>
</evidence>
<dbReference type="EnsemblPlants" id="QL05p007927:mrna">
    <property type="protein sequence ID" value="QL05p007927:mrna"/>
    <property type="gene ID" value="QL05p007927"/>
</dbReference>
<reference evidence="2" key="2">
    <citation type="submission" date="2021-01" db="UniProtKB">
        <authorList>
            <consortium name="EnsemblPlants"/>
        </authorList>
    </citation>
    <scope>IDENTIFICATION</scope>
</reference>
<dbReference type="EMBL" id="LRBV02000005">
    <property type="status" value="NOT_ANNOTATED_CDS"/>
    <property type="molecule type" value="Genomic_DNA"/>
</dbReference>
<dbReference type="Gramene" id="QL05p007927:mrna">
    <property type="protein sequence ID" value="QL05p007927:mrna"/>
    <property type="gene ID" value="QL05p007927"/>
</dbReference>
<accession>A0A7N2LMK4</accession>
<dbReference type="Pfam" id="PF10536">
    <property type="entry name" value="PMD"/>
    <property type="match status" value="1"/>
</dbReference>
<dbReference type="InParanoid" id="A0A7N2LMK4"/>
<reference evidence="2 3" key="1">
    <citation type="journal article" date="2016" name="G3 (Bethesda)">
        <title>First Draft Assembly and Annotation of the Genome of a California Endemic Oak Quercus lobata Nee (Fagaceae).</title>
        <authorList>
            <person name="Sork V.L."/>
            <person name="Fitz-Gibbon S.T."/>
            <person name="Puiu D."/>
            <person name="Crepeau M."/>
            <person name="Gugger P.F."/>
            <person name="Sherman R."/>
            <person name="Stevens K."/>
            <person name="Langley C.H."/>
            <person name="Pellegrini M."/>
            <person name="Salzberg S.L."/>
        </authorList>
    </citation>
    <scope>NUCLEOTIDE SEQUENCE [LARGE SCALE GENOMIC DNA]</scope>
    <source>
        <strain evidence="2 3">cv. SW786</strain>
    </source>
</reference>
<dbReference type="OMA" id="XGIADED"/>
<dbReference type="Proteomes" id="UP000594261">
    <property type="component" value="Chromosome 5"/>
</dbReference>
<dbReference type="PANTHER" id="PTHR36607:SF20">
    <property type="entry name" value="AMINOTRANSFERASE-LIKE PLANT MOBILE DOMAIN-CONTAINING PROTEIN"/>
    <property type="match status" value="1"/>
</dbReference>
<dbReference type="PANTHER" id="PTHR36607">
    <property type="entry name" value="1,2-DIHYDROXY-3-KETO-5-METHYLTHIOPENTENE DIOXYGENASE 4"/>
    <property type="match status" value="1"/>
</dbReference>
<evidence type="ECO:0000313" key="3">
    <source>
        <dbReference type="Proteomes" id="UP000594261"/>
    </source>
</evidence>